<reference evidence="1 2" key="1">
    <citation type="journal article" date="2019" name="Commun. Biol.">
        <title>The bagworm genome reveals a unique fibroin gene that provides high tensile strength.</title>
        <authorList>
            <person name="Kono N."/>
            <person name="Nakamura H."/>
            <person name="Ohtoshi R."/>
            <person name="Tomita M."/>
            <person name="Numata K."/>
            <person name="Arakawa K."/>
        </authorList>
    </citation>
    <scope>NUCLEOTIDE SEQUENCE [LARGE SCALE GENOMIC DNA]</scope>
</reference>
<gene>
    <name evidence="1" type="ORF">EVAR_24500_1</name>
</gene>
<dbReference type="Proteomes" id="UP000299102">
    <property type="component" value="Unassembled WGS sequence"/>
</dbReference>
<keyword evidence="2" id="KW-1185">Reference proteome</keyword>
<protein>
    <submittedName>
        <fullName evidence="1">Uncharacterized protein</fullName>
    </submittedName>
</protein>
<comment type="caution">
    <text evidence="1">The sequence shown here is derived from an EMBL/GenBank/DDBJ whole genome shotgun (WGS) entry which is preliminary data.</text>
</comment>
<name>A0A4C1UQV8_EUMVA</name>
<accession>A0A4C1UQV8</accession>
<evidence type="ECO:0000313" key="2">
    <source>
        <dbReference type="Proteomes" id="UP000299102"/>
    </source>
</evidence>
<sequence>MPAHHRRHGKARSASAFREICIYGAVDVHIRSGALFPTHADPDAITALPCEIIEYESVASATYGLRVAGVG</sequence>
<dbReference type="AlphaFoldDB" id="A0A4C1UQV8"/>
<organism evidence="1 2">
    <name type="scientific">Eumeta variegata</name>
    <name type="common">Bagworm moth</name>
    <name type="synonym">Eumeta japonica</name>
    <dbReference type="NCBI Taxonomy" id="151549"/>
    <lineage>
        <taxon>Eukaryota</taxon>
        <taxon>Metazoa</taxon>
        <taxon>Ecdysozoa</taxon>
        <taxon>Arthropoda</taxon>
        <taxon>Hexapoda</taxon>
        <taxon>Insecta</taxon>
        <taxon>Pterygota</taxon>
        <taxon>Neoptera</taxon>
        <taxon>Endopterygota</taxon>
        <taxon>Lepidoptera</taxon>
        <taxon>Glossata</taxon>
        <taxon>Ditrysia</taxon>
        <taxon>Tineoidea</taxon>
        <taxon>Psychidae</taxon>
        <taxon>Oiketicinae</taxon>
        <taxon>Eumeta</taxon>
    </lineage>
</organism>
<dbReference type="EMBL" id="BGZK01000212">
    <property type="protein sequence ID" value="GBP28825.1"/>
    <property type="molecule type" value="Genomic_DNA"/>
</dbReference>
<evidence type="ECO:0000313" key="1">
    <source>
        <dbReference type="EMBL" id="GBP28825.1"/>
    </source>
</evidence>
<proteinExistence type="predicted"/>